<organism evidence="9 10">
    <name type="scientific">Campylobacter curvus (strain 525.92)</name>
    <dbReference type="NCBI Taxonomy" id="360105"/>
    <lineage>
        <taxon>Bacteria</taxon>
        <taxon>Pseudomonadati</taxon>
        <taxon>Campylobacterota</taxon>
        <taxon>Epsilonproteobacteria</taxon>
        <taxon>Campylobacterales</taxon>
        <taxon>Campylobacteraceae</taxon>
        <taxon>Campylobacter</taxon>
    </lineage>
</organism>
<dbReference type="GO" id="GO:0005524">
    <property type="term" value="F:ATP binding"/>
    <property type="evidence" value="ECO:0007669"/>
    <property type="project" value="UniProtKB-KW"/>
</dbReference>
<dbReference type="InterPro" id="IPR036890">
    <property type="entry name" value="HATPase_C_sf"/>
</dbReference>
<dbReference type="EMBL" id="CP000767">
    <property type="protein sequence ID" value="EAT99811.1"/>
    <property type="molecule type" value="Genomic_DNA"/>
</dbReference>
<keyword evidence="7" id="KW-1133">Transmembrane helix</keyword>
<dbReference type="PANTHER" id="PTHR43065:SF10">
    <property type="entry name" value="PEROXIDE STRESS-ACTIVATED HISTIDINE KINASE MAK3"/>
    <property type="match status" value="1"/>
</dbReference>
<keyword evidence="2" id="KW-0808">Transferase</keyword>
<proteinExistence type="predicted"/>
<keyword evidence="10" id="KW-1185">Reference proteome</keyword>
<dbReference type="Gene3D" id="3.30.450.20">
    <property type="entry name" value="PAS domain"/>
    <property type="match status" value="2"/>
</dbReference>
<dbReference type="Gene3D" id="3.30.565.10">
    <property type="entry name" value="Histidine kinase-like ATPase, C-terminal domain"/>
    <property type="match status" value="1"/>
</dbReference>
<reference evidence="9" key="1">
    <citation type="submission" date="2016-07" db="EMBL/GenBank/DDBJ databases">
        <title>Comparative genomics of the Campylobacter concisus group.</title>
        <authorList>
            <person name="Miller W.G."/>
            <person name="Yee E."/>
            <person name="Chapman M.H."/>
            <person name="Huynh S."/>
            <person name="Bono J.L."/>
            <person name="On S.L.W."/>
            <person name="StLeger J."/>
            <person name="Foster G."/>
            <person name="Parker C.T."/>
        </authorList>
    </citation>
    <scope>NUCLEOTIDE SEQUENCE</scope>
    <source>
        <strain evidence="9">525.92</strain>
    </source>
</reference>
<dbReference type="GO" id="GO:0016301">
    <property type="term" value="F:kinase activity"/>
    <property type="evidence" value="ECO:0007669"/>
    <property type="project" value="UniProtKB-KW"/>
</dbReference>
<dbReference type="Proteomes" id="UP000006380">
    <property type="component" value="Chromosome"/>
</dbReference>
<keyword evidence="7" id="KW-0812">Transmembrane</keyword>
<dbReference type="STRING" id="360105.CCV52592_1145"/>
<evidence type="ECO:0000256" key="2">
    <source>
        <dbReference type="ARBA" id="ARBA00022679"/>
    </source>
</evidence>
<evidence type="ECO:0000256" key="5">
    <source>
        <dbReference type="ARBA" id="ARBA00022840"/>
    </source>
</evidence>
<dbReference type="SUPFAM" id="SSF55874">
    <property type="entry name" value="ATPase domain of HSP90 chaperone/DNA topoisomerase II/histidine kinase"/>
    <property type="match status" value="1"/>
</dbReference>
<dbReference type="AlphaFoldDB" id="A7GYB7"/>
<dbReference type="InterPro" id="IPR003594">
    <property type="entry name" value="HATPase_dom"/>
</dbReference>
<dbReference type="PROSITE" id="PS50109">
    <property type="entry name" value="HIS_KIN"/>
    <property type="match status" value="1"/>
</dbReference>
<evidence type="ECO:0000256" key="1">
    <source>
        <dbReference type="ARBA" id="ARBA00022553"/>
    </source>
</evidence>
<dbReference type="HOGENOM" id="CLU_036581_0_0_7"/>
<protein>
    <submittedName>
        <fullName evidence="9">Two-component system sensor histidine kinase</fullName>
    </submittedName>
</protein>
<keyword evidence="6" id="KW-0902">Two-component regulatory system</keyword>
<feature type="transmembrane region" description="Helical" evidence="7">
    <location>
        <begin position="12"/>
        <end position="34"/>
    </location>
</feature>
<evidence type="ECO:0000256" key="7">
    <source>
        <dbReference type="SAM" id="Phobius"/>
    </source>
</evidence>
<dbReference type="SMART" id="SM00387">
    <property type="entry name" value="HATPase_c"/>
    <property type="match status" value="1"/>
</dbReference>
<evidence type="ECO:0000256" key="4">
    <source>
        <dbReference type="ARBA" id="ARBA00022777"/>
    </source>
</evidence>
<keyword evidence="4 9" id="KW-0418">Kinase</keyword>
<dbReference type="RefSeq" id="WP_011992257.1">
    <property type="nucleotide sequence ID" value="NC_009715.2"/>
</dbReference>
<evidence type="ECO:0000256" key="6">
    <source>
        <dbReference type="ARBA" id="ARBA00023012"/>
    </source>
</evidence>
<keyword evidence="5" id="KW-0067">ATP-binding</keyword>
<evidence type="ECO:0000259" key="8">
    <source>
        <dbReference type="PROSITE" id="PS50109"/>
    </source>
</evidence>
<dbReference type="Gene3D" id="1.10.287.130">
    <property type="match status" value="1"/>
</dbReference>
<dbReference type="InterPro" id="IPR005467">
    <property type="entry name" value="His_kinase_dom"/>
</dbReference>
<gene>
    <name evidence="9" type="ORF">CCV52592_1145</name>
</gene>
<feature type="transmembrane region" description="Helical" evidence="7">
    <location>
        <begin position="282"/>
        <end position="299"/>
    </location>
</feature>
<sequence length="553" mass="62176">MKFMKALKEHNLKIYIIIIISSFFLVALGANIYVGAKAKITELANKNKVATSENIVDNFQIWLDERINSLVRAAKFMENTGVVSDDKKIKNFIVLFKQNAREFDIVQLLREDSEIFVNGKHILKPSDEKEDRTSLVWYAETKNTDAPTVNFMQRHRVLNEATLNFCVPVHKDGKFAAAFCGVVKTSGIFKNISNFKLPPNSYSFLVTHGGEVLSPMKDTALKEKIERKFRELFLTDEDITSLNIGSNFISVAEIPTLNWFIGAGTDNELELAELNRVVLKNALVLLFAFVALALTANFLHNFMYAKIKKLQDEYEILLTHKAKMSEAGELISGINHQFIQPVNSLNLMISTLLMLQKDGKLDVENLRSMLQSGQKSVQLLSNTIEIFRNFYKTSENIEEFDVAQSVKNLLTLMHTELSRANVRVNLEASEGIKARQIENIIQQILLILIHNAKDAVVEKFKDDLGGREIRLSVSADGQKCRIVVSDFGGGVSEALKDKILTEPKTTKKQGSGIGLYFGKKLANEKINGDIKLLSAANPTTFELSFDVDLRAEF</sequence>
<keyword evidence="3" id="KW-0547">Nucleotide-binding</keyword>
<feature type="domain" description="Histidine kinase" evidence="8">
    <location>
        <begin position="333"/>
        <end position="549"/>
    </location>
</feature>
<dbReference type="KEGG" id="ccv:CCV52592_1145"/>
<keyword evidence="1" id="KW-0597">Phosphoprotein</keyword>
<evidence type="ECO:0000313" key="9">
    <source>
        <dbReference type="EMBL" id="EAT99811.1"/>
    </source>
</evidence>
<accession>A7GYB7</accession>
<evidence type="ECO:0000256" key="3">
    <source>
        <dbReference type="ARBA" id="ARBA00022741"/>
    </source>
</evidence>
<evidence type="ECO:0000313" key="10">
    <source>
        <dbReference type="Proteomes" id="UP000006380"/>
    </source>
</evidence>
<keyword evidence="7" id="KW-0472">Membrane</keyword>
<dbReference type="PANTHER" id="PTHR43065">
    <property type="entry name" value="SENSOR HISTIDINE KINASE"/>
    <property type="match status" value="1"/>
</dbReference>
<dbReference type="GO" id="GO:0000160">
    <property type="term" value="P:phosphorelay signal transduction system"/>
    <property type="evidence" value="ECO:0007669"/>
    <property type="project" value="UniProtKB-KW"/>
</dbReference>
<name>A7GYB7_CAMC5</name>
<dbReference type="Pfam" id="PF02518">
    <property type="entry name" value="HATPase_c"/>
    <property type="match status" value="1"/>
</dbReference>